<proteinExistence type="predicted"/>
<gene>
    <name evidence="1" type="ORF">KYE46_14275</name>
</gene>
<dbReference type="EMBL" id="CP079194">
    <property type="protein sequence ID" value="QXT39080.1"/>
    <property type="molecule type" value="Genomic_DNA"/>
</dbReference>
<organism evidence="1 2">
    <name type="scientific">Gymnodinialimonas ceratoperidinii</name>
    <dbReference type="NCBI Taxonomy" id="2856823"/>
    <lineage>
        <taxon>Bacteria</taxon>
        <taxon>Pseudomonadati</taxon>
        <taxon>Pseudomonadota</taxon>
        <taxon>Alphaproteobacteria</taxon>
        <taxon>Rhodobacterales</taxon>
        <taxon>Paracoccaceae</taxon>
        <taxon>Gymnodinialimonas</taxon>
    </lineage>
</organism>
<name>A0A8F6TUR0_9RHOB</name>
<dbReference type="RefSeq" id="WP_219001412.1">
    <property type="nucleotide sequence ID" value="NZ_CP079194.1"/>
</dbReference>
<keyword evidence="2" id="KW-1185">Reference proteome</keyword>
<protein>
    <submittedName>
        <fullName evidence="1">Uncharacterized protein</fullName>
    </submittedName>
</protein>
<dbReference type="AlphaFoldDB" id="A0A8F6TUR0"/>
<dbReference type="Proteomes" id="UP000825009">
    <property type="component" value="Chromosome"/>
</dbReference>
<accession>A0A8F6TUR0</accession>
<evidence type="ECO:0000313" key="1">
    <source>
        <dbReference type="EMBL" id="QXT39080.1"/>
    </source>
</evidence>
<reference evidence="1 2" key="1">
    <citation type="submission" date="2021-07" db="EMBL/GenBank/DDBJ databases">
        <title>A novel Jannaschia species isolated from marine dinoflagellate Ceratoperidinium margalefii.</title>
        <authorList>
            <person name="Jiang Y."/>
            <person name="Li Z."/>
        </authorList>
    </citation>
    <scope>NUCLEOTIDE SEQUENCE [LARGE SCALE GENOMIC DNA]</scope>
    <source>
        <strain evidence="1 2">J12C1-MA-4</strain>
    </source>
</reference>
<evidence type="ECO:0000313" key="2">
    <source>
        <dbReference type="Proteomes" id="UP000825009"/>
    </source>
</evidence>
<sequence length="176" mass="19100">MSSAISQRTRGLAEEIRSGGIRRAVPLIDTILIARGKIQVRIDRTALSSELGLPYTTLAPSLLSISAPFTRRRRGTETKIVAGDPVPDPDPTLLRALHSAHIWAAAMRRGASLKEIATDAGVTDRYAARIIPLACLAPRLQQAIVEGTQPATVTLERLIRRKLPLDWDAQALTINA</sequence>
<dbReference type="KEGG" id="gce:KYE46_14275"/>